<dbReference type="InterPro" id="IPR018702">
    <property type="entry name" value="DUF2207"/>
</dbReference>
<accession>A0A2P8DUI4</accession>
<comment type="caution">
    <text evidence="3">The sequence shown here is derived from an EMBL/GenBank/DDBJ whole genome shotgun (WGS) entry which is preliminary data.</text>
</comment>
<feature type="region of interest" description="Disordered" evidence="1">
    <location>
        <begin position="24"/>
        <end position="44"/>
    </location>
</feature>
<gene>
    <name evidence="3" type="ORF">CLV63_101352</name>
</gene>
<feature type="domain" description="DUF2207" evidence="2">
    <location>
        <begin position="103"/>
        <end position="257"/>
    </location>
</feature>
<protein>
    <submittedName>
        <fullName evidence="3">Putative membrane protein DUF2207</fullName>
    </submittedName>
</protein>
<name>A0A2P8DUI4_9ACTN</name>
<evidence type="ECO:0000256" key="1">
    <source>
        <dbReference type="SAM" id="MobiDB-lite"/>
    </source>
</evidence>
<evidence type="ECO:0000313" key="3">
    <source>
        <dbReference type="EMBL" id="PSL00873.1"/>
    </source>
</evidence>
<evidence type="ECO:0000313" key="4">
    <source>
        <dbReference type="Proteomes" id="UP000240542"/>
    </source>
</evidence>
<dbReference type="AlphaFoldDB" id="A0A2P8DUI4"/>
<evidence type="ECO:0000259" key="2">
    <source>
        <dbReference type="Pfam" id="PF09972"/>
    </source>
</evidence>
<dbReference type="EMBL" id="PYGA01000001">
    <property type="protein sequence ID" value="PSL00873.1"/>
    <property type="molecule type" value="Genomic_DNA"/>
</dbReference>
<proteinExistence type="predicted"/>
<dbReference type="Proteomes" id="UP000240542">
    <property type="component" value="Unassembled WGS sequence"/>
</dbReference>
<organism evidence="3 4">
    <name type="scientific">Murinocardiopsis flavida</name>
    <dbReference type="NCBI Taxonomy" id="645275"/>
    <lineage>
        <taxon>Bacteria</taxon>
        <taxon>Bacillati</taxon>
        <taxon>Actinomycetota</taxon>
        <taxon>Actinomycetes</taxon>
        <taxon>Streptosporangiales</taxon>
        <taxon>Nocardiopsidaceae</taxon>
        <taxon>Murinocardiopsis</taxon>
    </lineage>
</organism>
<keyword evidence="4" id="KW-1185">Reference proteome</keyword>
<dbReference type="Pfam" id="PF09972">
    <property type="entry name" value="DUF2207"/>
    <property type="match status" value="1"/>
</dbReference>
<sequence length="616" mass="64226">MRGRGWPDAVRRLAAAPLVRVLFQRPTADRRPSRPAGDPGYRSHMPLHVLSAPLRRTLRGACGAAALAVVAATALAGPASAQAAPSAQAAQAAPAAAEPGVERITSYDVDAEVRRDGSMRVTERISYDFADAPDRHGLLRLLLRERGGGTFQRESFEYRDIEVASPDAPDGVETEDDGHRLTLRIGDPGTEVSGRRDYVISYVVTGALARADSGAGTELDWDFIGDGWEVPIERVETTVRTPVPAAGLSCGTGSGGDCRADTDGRTATVVEGDTGEWSGAPLRLLLPEGAVDPAGVGTPSPYTPTAWGAAAAAALLLPLPFLPLLGRPRAPRDGTAAPSLEDLPPAVALMVDSRGARRPDQYRRLVAATLVDLHVRGFVLIKRSGSGWRIRPGEDATGEPSERAATFERPLVDHIVMRKDGNGQTLGALCRSWSIPQKTVAGARKEAERRGLLRGERSPLLGWITAAQVAAVLGTGACLLSMLGAQPWSVLDGTAYAFGAALLTSFAARPVAKRARLSAQGVLLRTRLRAHLKRLDGDSDTGVHDPGLRVAFGVDDGLNPDLAAFTSAARNMIRTGPPKRRGSGSVGGFIGFSGGGSGGGSSGGGFGGSSGGGGSW</sequence>
<reference evidence="3 4" key="1">
    <citation type="submission" date="2018-03" db="EMBL/GenBank/DDBJ databases">
        <title>Genomic Encyclopedia of Archaeal and Bacterial Type Strains, Phase II (KMG-II): from individual species to whole genera.</title>
        <authorList>
            <person name="Goeker M."/>
        </authorList>
    </citation>
    <scope>NUCLEOTIDE SEQUENCE [LARGE SCALE GENOMIC DNA]</scope>
    <source>
        <strain evidence="3 4">DSM 45312</strain>
    </source>
</reference>